<accession>A0A6V8MR84</accession>
<dbReference type="AlphaFoldDB" id="A0A6V8MR84"/>
<dbReference type="Proteomes" id="UP000568888">
    <property type="component" value="Unassembled WGS sequence"/>
</dbReference>
<evidence type="ECO:0000313" key="4">
    <source>
        <dbReference type="Proteomes" id="UP000568888"/>
    </source>
</evidence>
<evidence type="ECO:0000256" key="1">
    <source>
        <dbReference type="ARBA" id="ARBA00006226"/>
    </source>
</evidence>
<evidence type="ECO:0000256" key="2">
    <source>
        <dbReference type="ARBA" id="ARBA00022649"/>
    </source>
</evidence>
<reference evidence="4" key="1">
    <citation type="submission" date="2020-06" db="EMBL/GenBank/DDBJ databases">
        <title>Draft genomic sequecing of Geomonas sp. Red736.</title>
        <authorList>
            <person name="Itoh H."/>
            <person name="Xu Z.X."/>
            <person name="Ushijima N."/>
            <person name="Masuda Y."/>
            <person name="Shiratori Y."/>
            <person name="Senoo K."/>
        </authorList>
    </citation>
    <scope>NUCLEOTIDE SEQUENCE [LARGE SCALE GENOMIC DNA]</scope>
    <source>
        <strain evidence="4">Red736</strain>
    </source>
</reference>
<dbReference type="EMBL" id="BLXY01000001">
    <property type="protein sequence ID" value="GFO62501.1"/>
    <property type="molecule type" value="Genomic_DNA"/>
</dbReference>
<dbReference type="PANTHER" id="PTHR33755:SF5">
    <property type="entry name" value="TYPE II TOXIN-ANTITOXIN SYSTEM RELE_PARE FAMILY TOXIN"/>
    <property type="match status" value="1"/>
</dbReference>
<proteinExistence type="inferred from homology"/>
<comment type="caution">
    <text evidence="3">The sequence shown here is derived from an EMBL/GenBank/DDBJ whole genome shotgun (WGS) entry which is preliminary data.</text>
</comment>
<gene>
    <name evidence="3" type="ORF">GMPD_04200</name>
</gene>
<sequence length="116" mass="13142">MLRQYKGLSANGNSNLVREISFRPEEIFDYIALDSPFYAQHQVTKVIAAVDRLASFPTSGRPLPEFPTSPLREVIVDPYRIVYRTSEDEVFILAVIHGKRLLKEEVLQPPGSPISQ</sequence>
<protein>
    <recommendedName>
        <fullName evidence="5">Plasmid stabilization protein</fullName>
    </recommendedName>
</protein>
<dbReference type="SUPFAM" id="SSF143011">
    <property type="entry name" value="RelE-like"/>
    <property type="match status" value="1"/>
</dbReference>
<name>A0A6V8MR84_9BACT</name>
<evidence type="ECO:0000313" key="3">
    <source>
        <dbReference type="EMBL" id="GFO62501.1"/>
    </source>
</evidence>
<dbReference type="Pfam" id="PF05016">
    <property type="entry name" value="ParE_toxin"/>
    <property type="match status" value="1"/>
</dbReference>
<dbReference type="InterPro" id="IPR007712">
    <property type="entry name" value="RelE/ParE_toxin"/>
</dbReference>
<dbReference type="InterPro" id="IPR035093">
    <property type="entry name" value="RelE/ParE_toxin_dom_sf"/>
</dbReference>
<evidence type="ECO:0008006" key="5">
    <source>
        <dbReference type="Google" id="ProtNLM"/>
    </source>
</evidence>
<comment type="similarity">
    <text evidence="1">Belongs to the RelE toxin family.</text>
</comment>
<dbReference type="InterPro" id="IPR051803">
    <property type="entry name" value="TA_system_RelE-like_toxin"/>
</dbReference>
<dbReference type="PANTHER" id="PTHR33755">
    <property type="entry name" value="TOXIN PARE1-RELATED"/>
    <property type="match status" value="1"/>
</dbReference>
<organism evidence="3 4">
    <name type="scientific">Geomonas paludis</name>
    <dbReference type="NCBI Taxonomy" id="2740185"/>
    <lineage>
        <taxon>Bacteria</taxon>
        <taxon>Pseudomonadati</taxon>
        <taxon>Thermodesulfobacteriota</taxon>
        <taxon>Desulfuromonadia</taxon>
        <taxon>Geobacterales</taxon>
        <taxon>Geobacteraceae</taxon>
        <taxon>Geomonas</taxon>
    </lineage>
</organism>
<dbReference type="Gene3D" id="3.30.2310.20">
    <property type="entry name" value="RelE-like"/>
    <property type="match status" value="1"/>
</dbReference>
<dbReference type="RefSeq" id="WP_183344576.1">
    <property type="nucleotide sequence ID" value="NZ_BLXY01000001.1"/>
</dbReference>
<keyword evidence="2" id="KW-1277">Toxin-antitoxin system</keyword>